<protein>
    <submittedName>
        <fullName evidence="1">Uncharacterized protein</fullName>
    </submittedName>
</protein>
<reference evidence="1" key="1">
    <citation type="submission" date="2022-04" db="EMBL/GenBank/DDBJ databases">
        <title>Genome of the entomopathogenic fungus Entomophthora muscae.</title>
        <authorList>
            <person name="Elya C."/>
            <person name="Lovett B.R."/>
            <person name="Lee E."/>
            <person name="Macias A.M."/>
            <person name="Hajek A.E."/>
            <person name="De Bivort B.L."/>
            <person name="Kasson M.T."/>
            <person name="De Fine Licht H.H."/>
            <person name="Stajich J.E."/>
        </authorList>
    </citation>
    <scope>NUCLEOTIDE SEQUENCE</scope>
    <source>
        <strain evidence="1">Berkeley</strain>
    </source>
</reference>
<accession>A0ACC2S0Q1</accession>
<gene>
    <name evidence="1" type="ORF">DSO57_1038256</name>
</gene>
<proteinExistence type="predicted"/>
<name>A0ACC2S0Q1_9FUNG</name>
<dbReference type="Proteomes" id="UP001165960">
    <property type="component" value="Unassembled WGS sequence"/>
</dbReference>
<evidence type="ECO:0000313" key="1">
    <source>
        <dbReference type="EMBL" id="KAJ9055929.1"/>
    </source>
</evidence>
<organism evidence="1 2">
    <name type="scientific">Entomophthora muscae</name>
    <dbReference type="NCBI Taxonomy" id="34485"/>
    <lineage>
        <taxon>Eukaryota</taxon>
        <taxon>Fungi</taxon>
        <taxon>Fungi incertae sedis</taxon>
        <taxon>Zoopagomycota</taxon>
        <taxon>Entomophthoromycotina</taxon>
        <taxon>Entomophthoromycetes</taxon>
        <taxon>Entomophthorales</taxon>
        <taxon>Entomophthoraceae</taxon>
        <taxon>Entomophthora</taxon>
    </lineage>
</organism>
<keyword evidence="2" id="KW-1185">Reference proteome</keyword>
<evidence type="ECO:0000313" key="2">
    <source>
        <dbReference type="Proteomes" id="UP001165960"/>
    </source>
</evidence>
<comment type="caution">
    <text evidence="1">The sequence shown here is derived from an EMBL/GenBank/DDBJ whole genome shotgun (WGS) entry which is preliminary data.</text>
</comment>
<sequence length="79" mass="8795">MGPRQVCSEAPLQVANSLPTHEVYRLRGCVISICIPYHIPGIAVEDVDNPTNPDPTRKLHPSLPVLHVRVRQQMEPLPP</sequence>
<dbReference type="EMBL" id="QTSX02006148">
    <property type="protein sequence ID" value="KAJ9055929.1"/>
    <property type="molecule type" value="Genomic_DNA"/>
</dbReference>